<dbReference type="PANTHER" id="PTHR48051:SF1">
    <property type="entry name" value="RAS SUPPRESSOR PROTEIN 1"/>
    <property type="match status" value="1"/>
</dbReference>
<dbReference type="InterPro" id="IPR050216">
    <property type="entry name" value="LRR_domain-containing"/>
</dbReference>
<keyword evidence="1" id="KW-0433">Leucine-rich repeat</keyword>
<reference evidence="4" key="1">
    <citation type="submission" date="2025-08" db="UniProtKB">
        <authorList>
            <consortium name="Ensembl"/>
        </authorList>
    </citation>
    <scope>IDENTIFICATION</scope>
</reference>
<dbReference type="KEGG" id="pcoc:116244223"/>
<reference evidence="4" key="2">
    <citation type="submission" date="2025-09" db="UniProtKB">
        <authorList>
            <consortium name="Ensembl"/>
        </authorList>
    </citation>
    <scope>IDENTIFICATION</scope>
</reference>
<keyword evidence="2" id="KW-0677">Repeat</keyword>
<dbReference type="InterPro" id="IPR032675">
    <property type="entry name" value="LRR_dom_sf"/>
</dbReference>
<name>A0A669QYU5_PHACC</name>
<dbReference type="InterPro" id="IPR001611">
    <property type="entry name" value="Leu-rich_rpt"/>
</dbReference>
<keyword evidence="5" id="KW-1185">Reference proteome</keyword>
<dbReference type="Proteomes" id="UP000472261">
    <property type="component" value="Unplaced"/>
</dbReference>
<proteinExistence type="predicted"/>
<dbReference type="RefSeq" id="XP_031471645.1">
    <property type="nucleotide sequence ID" value="XM_031615785.1"/>
</dbReference>
<feature type="region of interest" description="Disordered" evidence="3">
    <location>
        <begin position="1"/>
        <end position="59"/>
    </location>
</feature>
<dbReference type="PANTHER" id="PTHR48051">
    <property type="match status" value="1"/>
</dbReference>
<dbReference type="Gene3D" id="3.80.10.10">
    <property type="entry name" value="Ribonuclease Inhibitor"/>
    <property type="match status" value="1"/>
</dbReference>
<dbReference type="GO" id="GO:0005737">
    <property type="term" value="C:cytoplasm"/>
    <property type="evidence" value="ECO:0007669"/>
    <property type="project" value="TreeGrafter"/>
</dbReference>
<dbReference type="Ensembl" id="ENSPCLT00000034486.1">
    <property type="protein sequence ID" value="ENSPCLP00000024890.1"/>
    <property type="gene ID" value="ENSPCLG00000021923.1"/>
</dbReference>
<dbReference type="GeneID" id="116244223"/>
<dbReference type="OMA" id="YFYACSS"/>
<dbReference type="RefSeq" id="XP_031471646.1">
    <property type="nucleotide sequence ID" value="XM_031615786.1"/>
</dbReference>
<dbReference type="AlphaFoldDB" id="A0A669QYU5"/>
<gene>
    <name evidence="4" type="primary">LRRC63</name>
</gene>
<evidence type="ECO:0000256" key="2">
    <source>
        <dbReference type="ARBA" id="ARBA00022737"/>
    </source>
</evidence>
<evidence type="ECO:0000313" key="5">
    <source>
        <dbReference type="Proteomes" id="UP000472261"/>
    </source>
</evidence>
<dbReference type="PROSITE" id="PS51450">
    <property type="entry name" value="LRR"/>
    <property type="match status" value="1"/>
</dbReference>
<dbReference type="SUPFAM" id="SSF52058">
    <property type="entry name" value="L domain-like"/>
    <property type="match status" value="1"/>
</dbReference>
<evidence type="ECO:0000313" key="4">
    <source>
        <dbReference type="Ensembl" id="ENSPCLP00000024890.1"/>
    </source>
</evidence>
<sequence>MAEQPKLLRRPLPPKLPSKLSVPREKVGKAGRGFGQYRATVTKSTNDKNGKAVSDSYASTQGQVKQTDVSFSHGHISQNPVKTQPKDTFLSVHQMCQNQRQIQLKDLLQSQYLSGGIQPQSGHISSCLIHFQHQHVRQLNQHSKYGQAQIQSKITGFHGERGGLIPSETSFLTGDMNQKGDVVFKNSNSAHWSLGGNTASLVGQYESIPIWSSRPMPNQSKVKNVVFAQIPRRDFILTKSPSGPDCFSFCENHKFSHVKGQKLQSTGPAHCTPPVFTLESLAAGSSHHLPLKTTLKKPFVSRYNYEVLSNKLMTENRSSQTEVNTVILSDIALPADETRKPEQQKFLEMALQEKTRKSDIPEKVLQEQKKEKAYIIHYVKLTEPDREEGPFSDANDVPDSSSVECDWETRFHFMASKKDEEKKLMFRSQVKVWHCFLNRKTALSLQAYFLFHLPNLTPLMDTLVCLNLSFNNLLFFPMEVFNIKSLQVLVLRSNPIRKIPNDIHRLKSLKKFTISFNLLSELPSGLFLLEDLWYLDIAYNYISYIANDIKNLRKLEYLNTEGNQLSALPSGVLNLPLKFLRIENNFIHPLLWNEKIQNQPQKLIHLAALCFSRNNLKERYNNITEDIQKILDDFSVCDCCSGPRYGKGLQLIQMYRNVFKFGRLPFYFYACSPSCHRNFVSQPEA</sequence>
<dbReference type="CTD" id="220416"/>
<evidence type="ECO:0000256" key="3">
    <source>
        <dbReference type="SAM" id="MobiDB-lite"/>
    </source>
</evidence>
<dbReference type="SMART" id="SM00369">
    <property type="entry name" value="LRR_TYP"/>
    <property type="match status" value="3"/>
</dbReference>
<evidence type="ECO:0000256" key="1">
    <source>
        <dbReference type="ARBA" id="ARBA00022614"/>
    </source>
</evidence>
<evidence type="ECO:0008006" key="6">
    <source>
        <dbReference type="Google" id="ProtNLM"/>
    </source>
</evidence>
<organism evidence="4 5">
    <name type="scientific">Phasianus colchicus</name>
    <name type="common">Common pheasant</name>
    <dbReference type="NCBI Taxonomy" id="9054"/>
    <lineage>
        <taxon>Eukaryota</taxon>
        <taxon>Metazoa</taxon>
        <taxon>Chordata</taxon>
        <taxon>Craniata</taxon>
        <taxon>Vertebrata</taxon>
        <taxon>Euteleostomi</taxon>
        <taxon>Archelosauria</taxon>
        <taxon>Archosauria</taxon>
        <taxon>Dinosauria</taxon>
        <taxon>Saurischia</taxon>
        <taxon>Theropoda</taxon>
        <taxon>Coelurosauria</taxon>
        <taxon>Aves</taxon>
        <taxon>Neognathae</taxon>
        <taxon>Galloanserae</taxon>
        <taxon>Galliformes</taxon>
        <taxon>Phasianidae</taxon>
        <taxon>Phasianinae</taxon>
        <taxon>Phasianus</taxon>
    </lineage>
</organism>
<dbReference type="OrthoDB" id="660555at2759"/>
<dbReference type="InterPro" id="IPR003591">
    <property type="entry name" value="Leu-rich_rpt_typical-subtyp"/>
</dbReference>
<protein>
    <recommendedName>
        <fullName evidence="6">Leucine rich repeat containing 63</fullName>
    </recommendedName>
</protein>
<dbReference type="Pfam" id="PF13855">
    <property type="entry name" value="LRR_8"/>
    <property type="match status" value="1"/>
</dbReference>
<accession>A0A669QYU5</accession>